<evidence type="ECO:0000256" key="10">
    <source>
        <dbReference type="ARBA" id="ARBA00023286"/>
    </source>
</evidence>
<evidence type="ECO:0000256" key="6">
    <source>
        <dbReference type="ARBA" id="ARBA00023065"/>
    </source>
</evidence>
<dbReference type="InterPro" id="IPR056198">
    <property type="entry name" value="LBD_receptor"/>
</dbReference>
<evidence type="ECO:0000256" key="4">
    <source>
        <dbReference type="ARBA" id="ARBA00022692"/>
    </source>
</evidence>
<dbReference type="InterPro" id="IPR019594">
    <property type="entry name" value="Glu/Gly-bd"/>
</dbReference>
<organism evidence="14 15">
    <name type="scientific">Papilio machaon</name>
    <name type="common">Old World swallowtail butterfly</name>
    <dbReference type="NCBI Taxonomy" id="76193"/>
    <lineage>
        <taxon>Eukaryota</taxon>
        <taxon>Metazoa</taxon>
        <taxon>Ecdysozoa</taxon>
        <taxon>Arthropoda</taxon>
        <taxon>Hexapoda</taxon>
        <taxon>Insecta</taxon>
        <taxon>Pterygota</taxon>
        <taxon>Neoptera</taxon>
        <taxon>Endopterygota</taxon>
        <taxon>Lepidoptera</taxon>
        <taxon>Glossata</taxon>
        <taxon>Ditrysia</taxon>
        <taxon>Papilionoidea</taxon>
        <taxon>Papilionidae</taxon>
        <taxon>Papilioninae</taxon>
        <taxon>Papilio</taxon>
    </lineage>
</organism>
<dbReference type="AlphaFoldDB" id="A0A194RN23"/>
<comment type="subcellular location">
    <subcellularLocation>
        <location evidence="1">Cell membrane</location>
        <topology evidence="1">Multi-pass membrane protein</topology>
    </subcellularLocation>
</comment>
<dbReference type="PANTHER" id="PTHR42643:SF30">
    <property type="entry name" value="IONOTROPIC RECEPTOR 40A-RELATED"/>
    <property type="match status" value="1"/>
</dbReference>
<dbReference type="PANTHER" id="PTHR42643">
    <property type="entry name" value="IONOTROPIC RECEPTOR 20A-RELATED"/>
    <property type="match status" value="1"/>
</dbReference>
<evidence type="ECO:0000256" key="11">
    <source>
        <dbReference type="ARBA" id="ARBA00023303"/>
    </source>
</evidence>
<dbReference type="Proteomes" id="UP000053240">
    <property type="component" value="Unassembled WGS sequence"/>
</dbReference>
<evidence type="ECO:0000256" key="7">
    <source>
        <dbReference type="ARBA" id="ARBA00023136"/>
    </source>
</evidence>
<dbReference type="FunCoup" id="A0A194RN23">
    <property type="interactions" value="38"/>
</dbReference>
<dbReference type="GO" id="GO:0005886">
    <property type="term" value="C:plasma membrane"/>
    <property type="evidence" value="ECO:0007669"/>
    <property type="project" value="UniProtKB-SubCell"/>
</dbReference>
<dbReference type="GO" id="GO:0015276">
    <property type="term" value="F:ligand-gated monoatomic ion channel activity"/>
    <property type="evidence" value="ECO:0007669"/>
    <property type="project" value="InterPro"/>
</dbReference>
<keyword evidence="7 12" id="KW-0472">Membrane</keyword>
<evidence type="ECO:0000259" key="13">
    <source>
        <dbReference type="SMART" id="SM00918"/>
    </source>
</evidence>
<dbReference type="SUPFAM" id="SSF53850">
    <property type="entry name" value="Periplasmic binding protein-like II"/>
    <property type="match status" value="1"/>
</dbReference>
<evidence type="ECO:0000256" key="3">
    <source>
        <dbReference type="ARBA" id="ARBA00022475"/>
    </source>
</evidence>
<protein>
    <recommendedName>
        <fullName evidence="13">Ionotropic glutamate receptor L-glutamate and glycine-binding domain-containing protein</fullName>
    </recommendedName>
</protein>
<keyword evidence="3" id="KW-1003">Cell membrane</keyword>
<proteinExistence type="predicted"/>
<keyword evidence="11" id="KW-0407">Ion channel</keyword>
<accession>A0A194RN23</accession>
<dbReference type="SMART" id="SM00918">
    <property type="entry name" value="Lig_chan-Glu_bd"/>
    <property type="match status" value="1"/>
</dbReference>
<keyword evidence="10" id="KW-1071">Ligand-gated ion channel</keyword>
<keyword evidence="4 12" id="KW-0812">Transmembrane</keyword>
<evidence type="ECO:0000256" key="5">
    <source>
        <dbReference type="ARBA" id="ARBA00022989"/>
    </source>
</evidence>
<feature type="transmembrane region" description="Helical" evidence="12">
    <location>
        <begin position="381"/>
        <end position="399"/>
    </location>
</feature>
<feature type="transmembrane region" description="Helical" evidence="12">
    <location>
        <begin position="318"/>
        <end position="337"/>
    </location>
</feature>
<dbReference type="Gene3D" id="3.40.190.10">
    <property type="entry name" value="Periplasmic binding protein-like II"/>
    <property type="match status" value="1"/>
</dbReference>
<gene>
    <name evidence="14" type="ORF">RR48_12428</name>
</gene>
<feature type="transmembrane region" description="Helical" evidence="12">
    <location>
        <begin position="561"/>
        <end position="582"/>
    </location>
</feature>
<dbReference type="EMBL" id="KQ459984">
    <property type="protein sequence ID" value="KPJ18917.1"/>
    <property type="molecule type" value="Genomic_DNA"/>
</dbReference>
<dbReference type="Pfam" id="PF24061">
    <property type="entry name" value="LBD_receptor"/>
    <property type="match status" value="1"/>
</dbReference>
<evidence type="ECO:0000256" key="9">
    <source>
        <dbReference type="ARBA" id="ARBA00023180"/>
    </source>
</evidence>
<evidence type="ECO:0000256" key="1">
    <source>
        <dbReference type="ARBA" id="ARBA00004651"/>
    </source>
</evidence>
<evidence type="ECO:0000256" key="2">
    <source>
        <dbReference type="ARBA" id="ARBA00022448"/>
    </source>
</evidence>
<dbReference type="OrthoDB" id="7739311at2759"/>
<keyword evidence="5 12" id="KW-1133">Transmembrane helix</keyword>
<dbReference type="InParanoid" id="A0A194RN23"/>
<evidence type="ECO:0000256" key="12">
    <source>
        <dbReference type="SAM" id="Phobius"/>
    </source>
</evidence>
<keyword evidence="2" id="KW-0813">Transport</keyword>
<evidence type="ECO:0000313" key="15">
    <source>
        <dbReference type="Proteomes" id="UP000053240"/>
    </source>
</evidence>
<keyword evidence="15" id="KW-1185">Reference proteome</keyword>
<sequence>MCGISTNCAQLLMDEDPPVILKLGEMASEIGYYNFEWRFVTLVMFNIQTLIAVDVFLSKYNQSVILKRGKYLPSRRTHISQYILFGTQSSEISDMLKWLRESMYDTSGKFIVVCATTDYEQCAEKEIFLTLSNERIPNVVVLKAQNEDSPQLFSYRFLEPEKCINDIPYEIKFNNSENGMNWKSMFREQLTNFHQCPLIVSTFDQPPFMILKNSTENPTGIDGDVLTLLSDILNASLTIKLPAGGEVWGAYEDNNWTGSLGDIYNFEAHASMCSIPLTSDLYGNFQISFTYNTMDIVWTAKLPLLKPAWEKLLHPLKFYPRLILILMFLIIILLNSLTKTRFWKHITEVINASPSNVNLLFYSWVLFLGLPILRMPSKRNFVAFVYIWIWFSFIIRSCYQAALKDSLKHKLYEKKFTTIQEVLRDKYPFGGLESLRKYYSEDDDIFRNWMSLNFSNTYEILDELSSGTSNFVLAFNKEVIMEYLKQYNGSRKLQIIPEKIVNSPSVIYFTKYSALTGPINRILKILVECGFIQRVYTQSTYLQSKLYDQTKQQYEPMNIKYFAGTIGLLILGWIISIIFFIVEAYCGRLNGK</sequence>
<evidence type="ECO:0000313" key="14">
    <source>
        <dbReference type="EMBL" id="KPJ18917.1"/>
    </source>
</evidence>
<keyword evidence="9" id="KW-0325">Glycoprotein</keyword>
<feature type="domain" description="Ionotropic glutamate receptor L-glutamate and glycine-binding" evidence="13">
    <location>
        <begin position="207"/>
        <end position="265"/>
    </location>
</feature>
<evidence type="ECO:0000256" key="8">
    <source>
        <dbReference type="ARBA" id="ARBA00023170"/>
    </source>
</evidence>
<reference evidence="14 15" key="1">
    <citation type="journal article" date="2015" name="Nat. Commun.">
        <title>Outbred genome sequencing and CRISPR/Cas9 gene editing in butterflies.</title>
        <authorList>
            <person name="Li X."/>
            <person name="Fan D."/>
            <person name="Zhang W."/>
            <person name="Liu G."/>
            <person name="Zhang L."/>
            <person name="Zhao L."/>
            <person name="Fang X."/>
            <person name="Chen L."/>
            <person name="Dong Y."/>
            <person name="Chen Y."/>
            <person name="Ding Y."/>
            <person name="Zhao R."/>
            <person name="Feng M."/>
            <person name="Zhu Y."/>
            <person name="Feng Y."/>
            <person name="Jiang X."/>
            <person name="Zhu D."/>
            <person name="Xiang H."/>
            <person name="Feng X."/>
            <person name="Li S."/>
            <person name="Wang J."/>
            <person name="Zhang G."/>
            <person name="Kronforst M.R."/>
            <person name="Wang W."/>
        </authorList>
    </citation>
    <scope>NUCLEOTIDE SEQUENCE [LARGE SCALE GENOMIC DNA]</scope>
    <source>
        <strain evidence="14">Ya'a_city_454_Pm</strain>
        <tissue evidence="14">Whole body</tissue>
    </source>
</reference>
<name>A0A194RN23_PAPMA</name>
<keyword evidence="8" id="KW-0675">Receptor</keyword>
<keyword evidence="6" id="KW-0406">Ion transport</keyword>
<dbReference type="InterPro" id="IPR052192">
    <property type="entry name" value="Insect_Ionotropic_Sensory_Rcpt"/>
</dbReference>
<dbReference type="KEGG" id="pmac:106720563"/>
<feature type="transmembrane region" description="Helical" evidence="12">
    <location>
        <begin position="357"/>
        <end position="375"/>
    </location>
</feature>